<gene>
    <name evidence="8" type="ORF">GXP67_05380</name>
</gene>
<dbReference type="EMBL" id="CP048222">
    <property type="protein sequence ID" value="QHT66141.1"/>
    <property type="molecule type" value="Genomic_DNA"/>
</dbReference>
<sequence length="281" mass="31830">MFHLKRFSFVFFLVIYSCLAFGQRTLTLPQVIDMAQKQSPAYKQATTSLNSSYWRYRSFRANFLPQLVLRGTLPELNRTISPVIQPDGSEAFRRRSLAVSSLGLFLEQNIGPTGGTIYLSSDLSRIDLISPSSTTYQASPAIFGFNQPIFRFNPYKWETRISPLLYEESLRKFNEDMEFISVTATNLFFDLLLAQISYDIARKNQSNTDTLFKIAQGRYELGKIAENDLLQLELSLMNAGQAVTKSSLDKETSALRLKTYLGMSETETITLVEPTTTPSLT</sequence>
<evidence type="ECO:0000256" key="2">
    <source>
        <dbReference type="ARBA" id="ARBA00007613"/>
    </source>
</evidence>
<dbReference type="GO" id="GO:1990281">
    <property type="term" value="C:efflux pump complex"/>
    <property type="evidence" value="ECO:0007669"/>
    <property type="project" value="TreeGrafter"/>
</dbReference>
<evidence type="ECO:0000256" key="6">
    <source>
        <dbReference type="ARBA" id="ARBA00023136"/>
    </source>
</evidence>
<dbReference type="PROSITE" id="PS51257">
    <property type="entry name" value="PROKAR_LIPOPROTEIN"/>
    <property type="match status" value="1"/>
</dbReference>
<dbReference type="PANTHER" id="PTHR30026:SF20">
    <property type="entry name" value="OUTER MEMBRANE PROTEIN TOLC"/>
    <property type="match status" value="1"/>
</dbReference>
<keyword evidence="5" id="KW-0812">Transmembrane</keyword>
<keyword evidence="7" id="KW-0998">Cell outer membrane</keyword>
<dbReference type="AlphaFoldDB" id="A0A6C0GDU9"/>
<dbReference type="GO" id="GO:0015288">
    <property type="term" value="F:porin activity"/>
    <property type="evidence" value="ECO:0007669"/>
    <property type="project" value="TreeGrafter"/>
</dbReference>
<dbReference type="Pfam" id="PF02321">
    <property type="entry name" value="OEP"/>
    <property type="match status" value="1"/>
</dbReference>
<reference evidence="8 9" key="1">
    <citation type="submission" date="2020-01" db="EMBL/GenBank/DDBJ databases">
        <authorList>
            <person name="Kim M.K."/>
        </authorList>
    </citation>
    <scope>NUCLEOTIDE SEQUENCE [LARGE SCALE GENOMIC DNA]</scope>
    <source>
        <strain evidence="8 9">172606-1</strain>
    </source>
</reference>
<protein>
    <submittedName>
        <fullName evidence="8">TolC family protein</fullName>
    </submittedName>
</protein>
<keyword evidence="6" id="KW-0472">Membrane</keyword>
<evidence type="ECO:0000256" key="3">
    <source>
        <dbReference type="ARBA" id="ARBA00022448"/>
    </source>
</evidence>
<evidence type="ECO:0000256" key="4">
    <source>
        <dbReference type="ARBA" id="ARBA00022452"/>
    </source>
</evidence>
<dbReference type="Proteomes" id="UP000480178">
    <property type="component" value="Chromosome"/>
</dbReference>
<evidence type="ECO:0000256" key="5">
    <source>
        <dbReference type="ARBA" id="ARBA00022692"/>
    </source>
</evidence>
<keyword evidence="3" id="KW-0813">Transport</keyword>
<dbReference type="InterPro" id="IPR051906">
    <property type="entry name" value="TolC-like"/>
</dbReference>
<evidence type="ECO:0000256" key="1">
    <source>
        <dbReference type="ARBA" id="ARBA00004442"/>
    </source>
</evidence>
<dbReference type="InterPro" id="IPR003423">
    <property type="entry name" value="OMP_efflux"/>
</dbReference>
<evidence type="ECO:0000313" key="9">
    <source>
        <dbReference type="Proteomes" id="UP000480178"/>
    </source>
</evidence>
<comment type="similarity">
    <text evidence="2">Belongs to the outer membrane factor (OMF) (TC 1.B.17) family.</text>
</comment>
<dbReference type="PANTHER" id="PTHR30026">
    <property type="entry name" value="OUTER MEMBRANE PROTEIN TOLC"/>
    <property type="match status" value="1"/>
</dbReference>
<dbReference type="SUPFAM" id="SSF56954">
    <property type="entry name" value="Outer membrane efflux proteins (OEP)"/>
    <property type="match status" value="1"/>
</dbReference>
<dbReference type="KEGG" id="rhoz:GXP67_05380"/>
<evidence type="ECO:0000256" key="7">
    <source>
        <dbReference type="ARBA" id="ARBA00023237"/>
    </source>
</evidence>
<keyword evidence="4" id="KW-1134">Transmembrane beta strand</keyword>
<comment type="subcellular location">
    <subcellularLocation>
        <location evidence="1">Cell outer membrane</location>
    </subcellularLocation>
</comment>
<dbReference type="Gene3D" id="1.20.1600.10">
    <property type="entry name" value="Outer membrane efflux proteins (OEP)"/>
    <property type="match status" value="1"/>
</dbReference>
<organism evidence="8 9">
    <name type="scientific">Rhodocytophaga rosea</name>
    <dbReference type="NCBI Taxonomy" id="2704465"/>
    <lineage>
        <taxon>Bacteria</taxon>
        <taxon>Pseudomonadati</taxon>
        <taxon>Bacteroidota</taxon>
        <taxon>Cytophagia</taxon>
        <taxon>Cytophagales</taxon>
        <taxon>Rhodocytophagaceae</taxon>
        <taxon>Rhodocytophaga</taxon>
    </lineage>
</organism>
<proteinExistence type="inferred from homology"/>
<dbReference type="GO" id="GO:0015562">
    <property type="term" value="F:efflux transmembrane transporter activity"/>
    <property type="evidence" value="ECO:0007669"/>
    <property type="project" value="InterPro"/>
</dbReference>
<keyword evidence="9" id="KW-1185">Reference proteome</keyword>
<dbReference type="RefSeq" id="WP_162442212.1">
    <property type="nucleotide sequence ID" value="NZ_CP048222.1"/>
</dbReference>
<dbReference type="GO" id="GO:0009279">
    <property type="term" value="C:cell outer membrane"/>
    <property type="evidence" value="ECO:0007669"/>
    <property type="project" value="UniProtKB-SubCell"/>
</dbReference>
<name>A0A6C0GDU9_9BACT</name>
<accession>A0A6C0GDU9</accession>
<evidence type="ECO:0000313" key="8">
    <source>
        <dbReference type="EMBL" id="QHT66141.1"/>
    </source>
</evidence>